<organism evidence="1 2">
    <name type="scientific">Hemibagrus wyckioides</name>
    <dbReference type="NCBI Taxonomy" id="337641"/>
    <lineage>
        <taxon>Eukaryota</taxon>
        <taxon>Metazoa</taxon>
        <taxon>Chordata</taxon>
        <taxon>Craniata</taxon>
        <taxon>Vertebrata</taxon>
        <taxon>Euteleostomi</taxon>
        <taxon>Actinopterygii</taxon>
        <taxon>Neopterygii</taxon>
        <taxon>Teleostei</taxon>
        <taxon>Ostariophysi</taxon>
        <taxon>Siluriformes</taxon>
        <taxon>Bagridae</taxon>
        <taxon>Hemibagrus</taxon>
    </lineage>
</organism>
<gene>
    <name evidence="1" type="ORF">KOW79_015123</name>
</gene>
<sequence>MAEGKDTVWIGFMDIVPVIGAVKESVELVLALYEGNKEVIKEKEKALENFVKAPFQKHVKFTQTQYKPAGDAADFSGLVNVKEVPKGKIVEHVKKGSKNQNLTLDQQRARARQLQDIQKRVVEKLNLIGEPFNEELKEELKRSKRGALLGLIIRANASTVVHQ</sequence>
<keyword evidence="2" id="KW-1185">Reference proteome</keyword>
<dbReference type="OrthoDB" id="8553199at2759"/>
<evidence type="ECO:0000313" key="2">
    <source>
        <dbReference type="Proteomes" id="UP000824219"/>
    </source>
</evidence>
<name>A0A9D3ND19_9TELE</name>
<dbReference type="EMBL" id="JAHKSW010000018">
    <property type="protein sequence ID" value="KAG7320708.1"/>
    <property type="molecule type" value="Genomic_DNA"/>
</dbReference>
<dbReference type="Proteomes" id="UP000824219">
    <property type="component" value="Linkage Group LG18"/>
</dbReference>
<protein>
    <submittedName>
        <fullName evidence="1">Uncharacterized protein</fullName>
    </submittedName>
</protein>
<accession>A0A9D3ND19</accession>
<proteinExistence type="predicted"/>
<reference evidence="1 2" key="1">
    <citation type="submission" date="2021-06" db="EMBL/GenBank/DDBJ databases">
        <title>Chromosome-level genome assembly of the red-tail catfish (Hemibagrus wyckioides).</title>
        <authorList>
            <person name="Shao F."/>
        </authorList>
    </citation>
    <scope>NUCLEOTIDE SEQUENCE [LARGE SCALE GENOMIC DNA]</scope>
    <source>
        <strain evidence="1">EC202008001</strain>
        <tissue evidence="1">Blood</tissue>
    </source>
</reference>
<dbReference type="AlphaFoldDB" id="A0A9D3ND19"/>
<evidence type="ECO:0000313" key="1">
    <source>
        <dbReference type="EMBL" id="KAG7320708.1"/>
    </source>
</evidence>
<comment type="caution">
    <text evidence="1">The sequence shown here is derived from an EMBL/GenBank/DDBJ whole genome shotgun (WGS) entry which is preliminary data.</text>
</comment>